<accession>A0AAD7F9B4</accession>
<keyword evidence="2" id="KW-1133">Transmembrane helix</keyword>
<comment type="caution">
    <text evidence="3">The sequence shown here is derived from an EMBL/GenBank/DDBJ whole genome shotgun (WGS) entry which is preliminary data.</text>
</comment>
<sequence>MAGGGVAGYASQFLGRRIMIIVVTLIGFSALAAGAFCIQFGVQGALGVLRAGDSASVIRHALASCTLPYHLSSCLHLHIRSRSGRQWAGSYLYTIIMEIPMNPIHLTELSPPRSIEATGGKNFKIIVNVQLTPDYTKVQGILIGVHRGAFDESGGRDDAWIEDEEGVTRRDDVEAHEKGSEERLSTEKASA</sequence>
<evidence type="ECO:0000313" key="3">
    <source>
        <dbReference type="EMBL" id="KAJ7610205.1"/>
    </source>
</evidence>
<name>A0AAD7F9B4_9AGAR</name>
<evidence type="ECO:0000313" key="4">
    <source>
        <dbReference type="Proteomes" id="UP001221142"/>
    </source>
</evidence>
<keyword evidence="2" id="KW-0812">Transmembrane</keyword>
<evidence type="ECO:0000256" key="1">
    <source>
        <dbReference type="SAM" id="MobiDB-lite"/>
    </source>
</evidence>
<keyword evidence="4" id="KW-1185">Reference proteome</keyword>
<organism evidence="3 4">
    <name type="scientific">Roridomyces roridus</name>
    <dbReference type="NCBI Taxonomy" id="1738132"/>
    <lineage>
        <taxon>Eukaryota</taxon>
        <taxon>Fungi</taxon>
        <taxon>Dikarya</taxon>
        <taxon>Basidiomycota</taxon>
        <taxon>Agaricomycotina</taxon>
        <taxon>Agaricomycetes</taxon>
        <taxon>Agaricomycetidae</taxon>
        <taxon>Agaricales</taxon>
        <taxon>Marasmiineae</taxon>
        <taxon>Mycenaceae</taxon>
        <taxon>Roridomyces</taxon>
    </lineage>
</organism>
<feature type="region of interest" description="Disordered" evidence="1">
    <location>
        <begin position="154"/>
        <end position="191"/>
    </location>
</feature>
<gene>
    <name evidence="3" type="ORF">FB45DRAFT_1066373</name>
</gene>
<evidence type="ECO:0000256" key="2">
    <source>
        <dbReference type="SAM" id="Phobius"/>
    </source>
</evidence>
<proteinExistence type="predicted"/>
<dbReference type="Proteomes" id="UP001221142">
    <property type="component" value="Unassembled WGS sequence"/>
</dbReference>
<protein>
    <submittedName>
        <fullName evidence="3">Uncharacterized protein</fullName>
    </submittedName>
</protein>
<feature type="compositionally biased region" description="Basic and acidic residues" evidence="1">
    <location>
        <begin position="166"/>
        <end position="191"/>
    </location>
</feature>
<dbReference type="EMBL" id="JARKIF010000036">
    <property type="protein sequence ID" value="KAJ7610205.1"/>
    <property type="molecule type" value="Genomic_DNA"/>
</dbReference>
<feature type="transmembrane region" description="Helical" evidence="2">
    <location>
        <begin position="18"/>
        <end position="42"/>
    </location>
</feature>
<dbReference type="AlphaFoldDB" id="A0AAD7F9B4"/>
<reference evidence="3" key="1">
    <citation type="submission" date="2023-03" db="EMBL/GenBank/DDBJ databases">
        <title>Massive genome expansion in bonnet fungi (Mycena s.s.) driven by repeated elements and novel gene families across ecological guilds.</title>
        <authorList>
            <consortium name="Lawrence Berkeley National Laboratory"/>
            <person name="Harder C.B."/>
            <person name="Miyauchi S."/>
            <person name="Viragh M."/>
            <person name="Kuo A."/>
            <person name="Thoen E."/>
            <person name="Andreopoulos B."/>
            <person name="Lu D."/>
            <person name="Skrede I."/>
            <person name="Drula E."/>
            <person name="Henrissat B."/>
            <person name="Morin E."/>
            <person name="Kohler A."/>
            <person name="Barry K."/>
            <person name="LaButti K."/>
            <person name="Morin E."/>
            <person name="Salamov A."/>
            <person name="Lipzen A."/>
            <person name="Mereny Z."/>
            <person name="Hegedus B."/>
            <person name="Baldrian P."/>
            <person name="Stursova M."/>
            <person name="Weitz H."/>
            <person name="Taylor A."/>
            <person name="Grigoriev I.V."/>
            <person name="Nagy L.G."/>
            <person name="Martin F."/>
            <person name="Kauserud H."/>
        </authorList>
    </citation>
    <scope>NUCLEOTIDE SEQUENCE</scope>
    <source>
        <strain evidence="3">9284</strain>
    </source>
</reference>
<keyword evidence="2" id="KW-0472">Membrane</keyword>